<dbReference type="RefSeq" id="WP_137088098.1">
    <property type="nucleotide sequence ID" value="NZ_CP039909.1"/>
</dbReference>
<dbReference type="InterPro" id="IPR036265">
    <property type="entry name" value="HIT-like_sf"/>
</dbReference>
<proteinExistence type="predicted"/>
<dbReference type="GO" id="GO:0003824">
    <property type="term" value="F:catalytic activity"/>
    <property type="evidence" value="ECO:0007669"/>
    <property type="project" value="InterPro"/>
</dbReference>
<feature type="domain" description="HIT" evidence="2">
    <location>
        <begin position="1"/>
        <end position="83"/>
    </location>
</feature>
<dbReference type="EMBL" id="CP039909">
    <property type="protein sequence ID" value="QCM03785.1"/>
    <property type="molecule type" value="Genomic_DNA"/>
</dbReference>
<dbReference type="AlphaFoldDB" id="A0AAE6ENK8"/>
<organism evidence="3 4">
    <name type="scientific">Agrobacterium tumefaciens</name>
    <dbReference type="NCBI Taxonomy" id="358"/>
    <lineage>
        <taxon>Bacteria</taxon>
        <taxon>Pseudomonadati</taxon>
        <taxon>Pseudomonadota</taxon>
        <taxon>Alphaproteobacteria</taxon>
        <taxon>Hyphomicrobiales</taxon>
        <taxon>Rhizobiaceae</taxon>
        <taxon>Rhizobium/Agrobacterium group</taxon>
        <taxon>Agrobacterium</taxon>
        <taxon>Agrobacterium tumefaciens complex</taxon>
    </lineage>
</organism>
<evidence type="ECO:0000259" key="2">
    <source>
        <dbReference type="PROSITE" id="PS51084"/>
    </source>
</evidence>
<feature type="short sequence motif" description="Histidine triad motif" evidence="1">
    <location>
        <begin position="68"/>
        <end position="72"/>
    </location>
</feature>
<protein>
    <submittedName>
        <fullName evidence="3">HIT domain-containing protein</fullName>
    </submittedName>
</protein>
<evidence type="ECO:0000256" key="1">
    <source>
        <dbReference type="PROSITE-ProRule" id="PRU00464"/>
    </source>
</evidence>
<dbReference type="PROSITE" id="PS51084">
    <property type="entry name" value="HIT_2"/>
    <property type="match status" value="1"/>
</dbReference>
<accession>A0AAE6ENK8</accession>
<evidence type="ECO:0000313" key="3">
    <source>
        <dbReference type="EMBL" id="QCM03785.1"/>
    </source>
</evidence>
<dbReference type="SUPFAM" id="SSF54197">
    <property type="entry name" value="HIT-like"/>
    <property type="match status" value="1"/>
</dbReference>
<dbReference type="Pfam" id="PF01230">
    <property type="entry name" value="HIT"/>
    <property type="match status" value="1"/>
</dbReference>
<keyword evidence="3" id="KW-0614">Plasmid</keyword>
<geneLocation type="plasmid" evidence="4">
    <name>patcfbp6624</name>
</geneLocation>
<sequence>MDNDHYDAVGVLRIPFRHLETPLEFNSAEWADLGEMLAEAKRQLDQFQPEGVTIGWNVEATGSQHISHAHEHVVCRYEKIQGLVAESASFYGDTDYCHRRDGQLREPSCS</sequence>
<dbReference type="Gene3D" id="3.30.428.10">
    <property type="entry name" value="HIT-like"/>
    <property type="match status" value="1"/>
</dbReference>
<dbReference type="Proteomes" id="UP000298646">
    <property type="component" value="Plasmid pAtCFBP6624"/>
</dbReference>
<reference evidence="3 4" key="1">
    <citation type="submission" date="2019-04" db="EMBL/GenBank/DDBJ databases">
        <title>Complete genome sequence of Agrobacterium tumefaciens CFBP6624.</title>
        <authorList>
            <person name="Haryono M."/>
            <person name="Lin Y.-C."/>
            <person name="Lai E.-M."/>
            <person name="Kuo C.-H."/>
        </authorList>
    </citation>
    <scope>NUCLEOTIDE SEQUENCE [LARGE SCALE GENOMIC DNA]</scope>
    <source>
        <strain evidence="3 4">CFBP6624</strain>
        <plasmid evidence="4">patcfbp6624</plasmid>
    </source>
</reference>
<gene>
    <name evidence="3" type="ORF">CFBP6624_26830</name>
</gene>
<dbReference type="InterPro" id="IPR011146">
    <property type="entry name" value="HIT-like"/>
</dbReference>
<evidence type="ECO:0000313" key="4">
    <source>
        <dbReference type="Proteomes" id="UP000298646"/>
    </source>
</evidence>
<name>A0AAE6ENK8_AGRTU</name>